<keyword evidence="1" id="KW-1133">Transmembrane helix</keyword>
<reference evidence="3" key="1">
    <citation type="submission" date="2015-08" db="UniProtKB">
        <authorList>
            <consortium name="WormBaseParasite"/>
        </authorList>
    </citation>
    <scope>IDENTIFICATION</scope>
</reference>
<feature type="transmembrane region" description="Helical" evidence="1">
    <location>
        <begin position="26"/>
        <end position="44"/>
    </location>
</feature>
<keyword evidence="2" id="KW-1185">Reference proteome</keyword>
<dbReference type="Proteomes" id="UP000035681">
    <property type="component" value="Unplaced"/>
</dbReference>
<dbReference type="WBParaSite" id="SSTP_0000461650.1">
    <property type="protein sequence ID" value="SSTP_0000461650.1"/>
    <property type="gene ID" value="SSTP_0000461650"/>
</dbReference>
<dbReference type="WBParaSite" id="mrna-16">
    <property type="protein sequence ID" value="mrna-16"/>
    <property type="gene ID" value="nbisL1-mrna-16"/>
</dbReference>
<keyword evidence="1" id="KW-0472">Membrane</keyword>
<name>A0A0K0E533_STRER</name>
<protein>
    <submittedName>
        <fullName evidence="3">Group-specific protein</fullName>
    </submittedName>
</protein>
<sequence length="84" mass="9912">MCGSNMFDILESEEVDEEDILKGKQLVMILLVAFGLFLILTISYEMIMPVINNPNYPFYNHVPDYTFTVPKRHFEKHLHHQINK</sequence>
<evidence type="ECO:0000313" key="2">
    <source>
        <dbReference type="Proteomes" id="UP000035681"/>
    </source>
</evidence>
<dbReference type="AlphaFoldDB" id="A0A0K0E533"/>
<accession>A0A0K0E533</accession>
<proteinExistence type="predicted"/>
<evidence type="ECO:0000313" key="3">
    <source>
        <dbReference type="WBParaSite" id="SSTP_0000461650.1"/>
    </source>
</evidence>
<keyword evidence="1" id="KW-0812">Transmembrane</keyword>
<evidence type="ECO:0000256" key="1">
    <source>
        <dbReference type="SAM" id="Phobius"/>
    </source>
</evidence>
<organism evidence="3">
    <name type="scientific">Strongyloides stercoralis</name>
    <name type="common">Threadworm</name>
    <dbReference type="NCBI Taxonomy" id="6248"/>
    <lineage>
        <taxon>Eukaryota</taxon>
        <taxon>Metazoa</taxon>
        <taxon>Ecdysozoa</taxon>
        <taxon>Nematoda</taxon>
        <taxon>Chromadorea</taxon>
        <taxon>Rhabditida</taxon>
        <taxon>Tylenchina</taxon>
        <taxon>Panagrolaimomorpha</taxon>
        <taxon>Strongyloidoidea</taxon>
        <taxon>Strongyloididae</taxon>
        <taxon>Strongyloides</taxon>
    </lineage>
</organism>